<reference evidence="4" key="1">
    <citation type="journal article" date="2021" name="Open Biol.">
        <title>Shared evolutionary footprints suggest mitochondrial oxidative damage underlies multiple complex I losses in fungi.</title>
        <authorList>
            <person name="Schikora-Tamarit M.A."/>
            <person name="Marcet-Houben M."/>
            <person name="Nosek J."/>
            <person name="Gabaldon T."/>
        </authorList>
    </citation>
    <scope>NUCLEOTIDE SEQUENCE</scope>
    <source>
        <strain evidence="4">CBS6075</strain>
    </source>
</reference>
<evidence type="ECO:0000313" key="5">
    <source>
        <dbReference type="Proteomes" id="UP000769157"/>
    </source>
</evidence>
<organism evidence="4 5">
    <name type="scientific">Ogataea philodendri</name>
    <dbReference type="NCBI Taxonomy" id="1378263"/>
    <lineage>
        <taxon>Eukaryota</taxon>
        <taxon>Fungi</taxon>
        <taxon>Dikarya</taxon>
        <taxon>Ascomycota</taxon>
        <taxon>Saccharomycotina</taxon>
        <taxon>Pichiomycetes</taxon>
        <taxon>Pichiales</taxon>
        <taxon>Pichiaceae</taxon>
        <taxon>Ogataea</taxon>
    </lineage>
</organism>
<dbReference type="AlphaFoldDB" id="A0A9P8T122"/>
<dbReference type="SMART" id="SM00594">
    <property type="entry name" value="UAS"/>
    <property type="match status" value="1"/>
</dbReference>
<proteinExistence type="predicted"/>
<dbReference type="Pfam" id="PF00789">
    <property type="entry name" value="UBX"/>
    <property type="match status" value="1"/>
</dbReference>
<dbReference type="GeneID" id="70237886"/>
<dbReference type="Proteomes" id="UP000769157">
    <property type="component" value="Unassembled WGS sequence"/>
</dbReference>
<feature type="domain" description="UBX" evidence="3">
    <location>
        <begin position="349"/>
        <end position="442"/>
    </location>
</feature>
<dbReference type="GO" id="GO:0036503">
    <property type="term" value="P:ERAD pathway"/>
    <property type="evidence" value="ECO:0007669"/>
    <property type="project" value="TreeGrafter"/>
</dbReference>
<dbReference type="InterPro" id="IPR006577">
    <property type="entry name" value="UAS"/>
</dbReference>
<dbReference type="RefSeq" id="XP_046058848.1">
    <property type="nucleotide sequence ID" value="XM_046207156.1"/>
</dbReference>
<dbReference type="GO" id="GO:0005783">
    <property type="term" value="C:endoplasmic reticulum"/>
    <property type="evidence" value="ECO:0007669"/>
    <property type="project" value="TreeGrafter"/>
</dbReference>
<dbReference type="SUPFAM" id="SSF54236">
    <property type="entry name" value="Ubiquitin-like"/>
    <property type="match status" value="1"/>
</dbReference>
<dbReference type="InterPro" id="IPR036249">
    <property type="entry name" value="Thioredoxin-like_sf"/>
</dbReference>
<accession>A0A9P8T122</accession>
<evidence type="ECO:0000313" key="4">
    <source>
        <dbReference type="EMBL" id="KAH3661744.1"/>
    </source>
</evidence>
<reference evidence="4" key="2">
    <citation type="submission" date="2021-01" db="EMBL/GenBank/DDBJ databases">
        <authorList>
            <person name="Schikora-Tamarit M.A."/>
        </authorList>
    </citation>
    <scope>NUCLEOTIDE SEQUENCE</scope>
    <source>
        <strain evidence="4">CBS6075</strain>
    </source>
</reference>
<dbReference type="GO" id="GO:0043130">
    <property type="term" value="F:ubiquitin binding"/>
    <property type="evidence" value="ECO:0007669"/>
    <property type="project" value="TreeGrafter"/>
</dbReference>
<dbReference type="Gene3D" id="3.10.20.90">
    <property type="entry name" value="Phosphatidylinositol 3-kinase Catalytic Subunit, Chain A, domain 1"/>
    <property type="match status" value="1"/>
</dbReference>
<gene>
    <name evidence="4" type="ORF">OGAPHI_005922</name>
</gene>
<evidence type="ECO:0000256" key="2">
    <source>
        <dbReference type="SAM" id="Coils"/>
    </source>
</evidence>
<keyword evidence="5" id="KW-1185">Reference proteome</keyword>
<dbReference type="InterPro" id="IPR050730">
    <property type="entry name" value="UBX_domain-protein"/>
</dbReference>
<dbReference type="EMBL" id="JAEUBE010000414">
    <property type="protein sequence ID" value="KAH3661744.1"/>
    <property type="molecule type" value="Genomic_DNA"/>
</dbReference>
<dbReference type="PANTHER" id="PTHR23322">
    <property type="entry name" value="FAS-ASSOCIATED PROTEIN"/>
    <property type="match status" value="1"/>
</dbReference>
<protein>
    <recommendedName>
        <fullName evidence="3">UBX domain-containing protein</fullName>
    </recommendedName>
</protein>
<dbReference type="SUPFAM" id="SSF52833">
    <property type="entry name" value="Thioredoxin-like"/>
    <property type="match status" value="1"/>
</dbReference>
<dbReference type="PROSITE" id="PS50033">
    <property type="entry name" value="UBX"/>
    <property type="match status" value="1"/>
</dbReference>
<evidence type="ECO:0000256" key="1">
    <source>
        <dbReference type="ARBA" id="ARBA00023054"/>
    </source>
</evidence>
<dbReference type="CDD" id="cd01767">
    <property type="entry name" value="UBX"/>
    <property type="match status" value="1"/>
</dbReference>
<dbReference type="InterPro" id="IPR001012">
    <property type="entry name" value="UBX_dom"/>
</dbReference>
<dbReference type="PANTHER" id="PTHR23322:SF1">
    <property type="entry name" value="FAS-ASSOCIATED FACTOR 2"/>
    <property type="match status" value="1"/>
</dbReference>
<dbReference type="SMART" id="SM00166">
    <property type="entry name" value="UBX"/>
    <property type="match status" value="1"/>
</dbReference>
<dbReference type="OrthoDB" id="1026733at2759"/>
<dbReference type="Gene3D" id="3.40.30.10">
    <property type="entry name" value="Glutaredoxin"/>
    <property type="match status" value="1"/>
</dbReference>
<comment type="caution">
    <text evidence="4">The sequence shown here is derived from an EMBL/GenBank/DDBJ whole genome shotgun (WGS) entry which is preliminary data.</text>
</comment>
<keyword evidence="1 2" id="KW-0175">Coiled coil</keyword>
<sequence length="450" mass="52063">MASEREWPEWFTQFVRNERTVPLVPGSFPVVEERQPSKLHQMANNAVKYLIDGLVLFVVVPAYILLRVLGFVLLIVIGGVMPLILRLHPNRYHVIRRHADPGDMARRFIIEFDDMIGNRTLNNAQEEETGDLIRQDELMEIPRPDFLECAYSHALHFAKKDARWLVLYIHSEENQDTKSFVDDVLINPAFLQYIKDKQMLVWGGDIKDSEAFQVANQFKVTKLPFLGLLCLTVTETPTASGIQQSSPVLSMVCKIQGPTPVEKVISKFQKSYSKFNPTLQTLRAEFERLEHDRNTRQLQDQAYENSLQRDRLRRLAEAREQRAHQEQLQLAALKTQWLKWRKSTLLPEPRSGGARTAIRLPNGSRLRRNFDKTAKIEEIYAFVECCQLNDVEINDSDSLERPIGYEHRYEFQIYTVYPREVVSVDDDVAIADSQQVFPDGNLIVELNNQP</sequence>
<name>A0A9P8T122_9ASCO</name>
<dbReference type="InterPro" id="IPR029071">
    <property type="entry name" value="Ubiquitin-like_domsf"/>
</dbReference>
<feature type="coiled-coil region" evidence="2">
    <location>
        <begin position="279"/>
        <end position="336"/>
    </location>
</feature>
<evidence type="ECO:0000259" key="3">
    <source>
        <dbReference type="PROSITE" id="PS50033"/>
    </source>
</evidence>